<evidence type="ECO:0000256" key="1">
    <source>
        <dbReference type="ARBA" id="ARBA00022676"/>
    </source>
</evidence>
<proteinExistence type="predicted"/>
<evidence type="ECO:0000259" key="3">
    <source>
        <dbReference type="Pfam" id="PF00535"/>
    </source>
</evidence>
<keyword evidence="2 4" id="KW-0808">Transferase</keyword>
<dbReference type="CDD" id="cd00761">
    <property type="entry name" value="Glyco_tranf_GTA_type"/>
    <property type="match status" value="1"/>
</dbReference>
<evidence type="ECO:0000256" key="2">
    <source>
        <dbReference type="ARBA" id="ARBA00022679"/>
    </source>
</evidence>
<dbReference type="Proteomes" id="UP000199689">
    <property type="component" value="Unassembled WGS sequence"/>
</dbReference>
<dbReference type="RefSeq" id="WP_091364927.1">
    <property type="nucleotide sequence ID" value="NZ_FMXA01000016.1"/>
</dbReference>
<evidence type="ECO:0000313" key="4">
    <source>
        <dbReference type="EMBL" id="SDA55053.1"/>
    </source>
</evidence>
<dbReference type="GeneID" id="87756257"/>
<dbReference type="STRING" id="209880.SAMN02910343_01247"/>
<dbReference type="EMBL" id="FMXA01000016">
    <property type="protein sequence ID" value="SDA55053.1"/>
    <property type="molecule type" value="Genomic_DNA"/>
</dbReference>
<name>A0A1G5WAF8_9FIRM</name>
<organism evidence="4 5">
    <name type="scientific">Allisonella histaminiformans</name>
    <dbReference type="NCBI Taxonomy" id="209880"/>
    <lineage>
        <taxon>Bacteria</taxon>
        <taxon>Bacillati</taxon>
        <taxon>Bacillota</taxon>
        <taxon>Negativicutes</taxon>
        <taxon>Veillonellales</taxon>
        <taxon>Veillonellaceae</taxon>
        <taxon>Allisonella</taxon>
    </lineage>
</organism>
<dbReference type="Gene3D" id="3.90.550.10">
    <property type="entry name" value="Spore Coat Polysaccharide Biosynthesis Protein SpsA, Chain A"/>
    <property type="match status" value="1"/>
</dbReference>
<evidence type="ECO:0000313" key="5">
    <source>
        <dbReference type="Proteomes" id="UP000199689"/>
    </source>
</evidence>
<gene>
    <name evidence="4" type="ORF">SAMN02910343_01247</name>
</gene>
<dbReference type="OrthoDB" id="396512at2"/>
<dbReference type="AlphaFoldDB" id="A0A1G5WAF8"/>
<dbReference type="PANTHER" id="PTHR22916">
    <property type="entry name" value="GLYCOSYLTRANSFERASE"/>
    <property type="match status" value="1"/>
</dbReference>
<dbReference type="InterPro" id="IPR029044">
    <property type="entry name" value="Nucleotide-diphossugar_trans"/>
</dbReference>
<dbReference type="PANTHER" id="PTHR22916:SF51">
    <property type="entry name" value="GLYCOSYLTRANSFERASE EPSH-RELATED"/>
    <property type="match status" value="1"/>
</dbReference>
<dbReference type="InterPro" id="IPR001173">
    <property type="entry name" value="Glyco_trans_2-like"/>
</dbReference>
<accession>A0A1G5WAF8</accession>
<protein>
    <submittedName>
        <fullName evidence="4">Glycosyltransferase involved in cell wall bisynthesis</fullName>
    </submittedName>
</protein>
<keyword evidence="1" id="KW-0328">Glycosyltransferase</keyword>
<reference evidence="4 5" key="1">
    <citation type="submission" date="2016-10" db="EMBL/GenBank/DDBJ databases">
        <authorList>
            <person name="de Groot N.N."/>
        </authorList>
    </citation>
    <scope>NUCLEOTIDE SEQUENCE [LARGE SCALE GENOMIC DNA]</scope>
    <source>
        <strain evidence="4 5">DSM 15230</strain>
    </source>
</reference>
<dbReference type="GO" id="GO:0016757">
    <property type="term" value="F:glycosyltransferase activity"/>
    <property type="evidence" value="ECO:0007669"/>
    <property type="project" value="UniProtKB-KW"/>
</dbReference>
<dbReference type="Pfam" id="PF00535">
    <property type="entry name" value="Glycos_transf_2"/>
    <property type="match status" value="1"/>
</dbReference>
<feature type="domain" description="Glycosyltransferase 2-like" evidence="3">
    <location>
        <begin position="7"/>
        <end position="136"/>
    </location>
</feature>
<sequence length="332" mass="38831">MENITVSIIIPVYKAEKYIRGCLDSVVRQTCQENYEVIVIDDGSPDRSGEICDEYARQFPMIKVFHQSNKGVARTREVGIQKAQGKYIVWVDADDSADPTLVENVLKKINESHADLILYGVQYQYQGIVTKEQIPQKEELSAMRRKSITGKYSTLWRMASLRDFWIGEKVPEEMERSAEDGYMSIQLFMKAQRIEVIPEILYYHIGDNPNSIRHTCDGKYYMGNFSIWYYRLHICEKNYKDLVAHCASRAFSGAVKAYSMSLINHDLPEKFQKELVESLRDLRRYPIGGRLRDKFLCWCIIHHIDGPCRRYANHKIKKLERKNRKIISDHKE</sequence>
<dbReference type="SUPFAM" id="SSF53448">
    <property type="entry name" value="Nucleotide-diphospho-sugar transferases"/>
    <property type="match status" value="1"/>
</dbReference>
<keyword evidence="5" id="KW-1185">Reference proteome</keyword>